<evidence type="ECO:0000313" key="5">
    <source>
        <dbReference type="EMBL" id="NEU75054.1"/>
    </source>
</evidence>
<dbReference type="Gene3D" id="2.40.160.180">
    <property type="entry name" value="Carbohydrate-selective porin OprB"/>
    <property type="match status" value="1"/>
</dbReference>
<comment type="caution">
    <text evidence="5">The sequence shown here is derived from an EMBL/GenBank/DDBJ whole genome shotgun (WGS) entry which is preliminary data.</text>
</comment>
<evidence type="ECO:0000259" key="4">
    <source>
        <dbReference type="PROSITE" id="PS51272"/>
    </source>
</evidence>
<dbReference type="Pfam" id="PF00395">
    <property type="entry name" value="SLH"/>
    <property type="match status" value="1"/>
</dbReference>
<reference evidence="5 6" key="1">
    <citation type="journal article" date="2015" name="Genome Announc.">
        <title>Draft Genome Sequence of Cyanobacterium Hassallia byssoidea Strain VB512170, Isolated from Monuments in India.</title>
        <authorList>
            <person name="Singh D."/>
            <person name="Chandrababunaidu M.M."/>
            <person name="Panda A."/>
            <person name="Sen D."/>
            <person name="Bhattacharyya S."/>
            <person name="Adhikary S.P."/>
            <person name="Tripathy S."/>
        </authorList>
    </citation>
    <scope>NUCLEOTIDE SEQUENCE [LARGE SCALE GENOMIC DNA]</scope>
    <source>
        <strain evidence="5 6">VB512170</strain>
    </source>
</reference>
<dbReference type="AlphaFoldDB" id="A0A846HEH2"/>
<dbReference type="Proteomes" id="UP000031549">
    <property type="component" value="Unassembled WGS sequence"/>
</dbReference>
<evidence type="ECO:0000256" key="1">
    <source>
        <dbReference type="ARBA" id="ARBA00008769"/>
    </source>
</evidence>
<dbReference type="NCBIfam" id="NF033921">
    <property type="entry name" value="por_somb"/>
    <property type="match status" value="1"/>
</dbReference>
<dbReference type="InterPro" id="IPR001119">
    <property type="entry name" value="SLH_dom"/>
</dbReference>
<dbReference type="SUPFAM" id="SSF56935">
    <property type="entry name" value="Porins"/>
    <property type="match status" value="1"/>
</dbReference>
<dbReference type="EMBL" id="JTCM02000057">
    <property type="protein sequence ID" value="NEU75054.1"/>
    <property type="molecule type" value="Genomic_DNA"/>
</dbReference>
<dbReference type="InterPro" id="IPR047684">
    <property type="entry name" value="Por_som-like"/>
</dbReference>
<dbReference type="GO" id="GO:0015288">
    <property type="term" value="F:porin activity"/>
    <property type="evidence" value="ECO:0007669"/>
    <property type="project" value="InterPro"/>
</dbReference>
<dbReference type="PROSITE" id="PS51272">
    <property type="entry name" value="SLH"/>
    <property type="match status" value="1"/>
</dbReference>
<keyword evidence="6" id="KW-1185">Reference proteome</keyword>
<keyword evidence="3" id="KW-0175">Coiled coil</keyword>
<dbReference type="InterPro" id="IPR051465">
    <property type="entry name" value="Cell_Envelope_Struct_Comp"/>
</dbReference>
<dbReference type="PANTHER" id="PTHR43308">
    <property type="entry name" value="OUTER MEMBRANE PROTEIN ALPHA-RELATED"/>
    <property type="match status" value="1"/>
</dbReference>
<dbReference type="PANTHER" id="PTHR43308:SF1">
    <property type="entry name" value="OUTER MEMBRANE PROTEIN ALPHA"/>
    <property type="match status" value="1"/>
</dbReference>
<comment type="similarity">
    <text evidence="1 2">Belongs to the OprB family.</text>
</comment>
<dbReference type="GO" id="GO:0008643">
    <property type="term" value="P:carbohydrate transport"/>
    <property type="evidence" value="ECO:0007669"/>
    <property type="project" value="InterPro"/>
</dbReference>
<feature type="coiled-coil region" evidence="3">
    <location>
        <begin position="132"/>
        <end position="159"/>
    </location>
</feature>
<protein>
    <submittedName>
        <fullName evidence="5">Iron uptake porin</fullName>
    </submittedName>
</protein>
<sequence length="545" mass="60253">MSFSRPWQIVISLYLFHFFQVTPVLAEQLTLSDQFPDSTIAEMPTLNQVTSVDQLTDVQPTDWAFQALQSLIERHRCITGYSDSTFRGSRALTRYEFTDILNSCLNRLNELMATKLADQLTQEDLFIVQKLQEEFAEELTTLRVRIDTLEARTTQLEANQFSTTTKLSGQVIFAVNGGAFEGDGAGRPLRDAPLGAAKGDRIVSPTGAEIALNDPNIASLYRVVLDLDTSFHGSDRLKIRLETGSNGSRDNAAGVLEPFFGSVLDFSVKPPSDGNIGVGRLYYTFHPIQDFTVSFGSNIRTTDYVDRNSHANLNFRDFATQAFINNFILLPINGPSTGAALDWKPKATPFRIRAVYAAADAQNPRNQGQIRGLSTFIPLLYSNNAGDRGLFGDTYQGIVEFEYAPDKAFALRLQYTGGQMLSNRFDVFGVNFELALSDKLAVFGRYGYGDYSNTTFGDLNPQYWMAGVAFRDLLKPGAIAGIAAGQPFIEGNIGNATQTNFEAFYNLPINDRIRVTPLIQVITNAANQNTNGTIMTGTLRTVFSF</sequence>
<organism evidence="5 6">
    <name type="scientific">Hassallia byssoidea VB512170</name>
    <dbReference type="NCBI Taxonomy" id="1304833"/>
    <lineage>
        <taxon>Bacteria</taxon>
        <taxon>Bacillati</taxon>
        <taxon>Cyanobacteriota</taxon>
        <taxon>Cyanophyceae</taxon>
        <taxon>Nostocales</taxon>
        <taxon>Tolypothrichaceae</taxon>
        <taxon>Hassallia</taxon>
    </lineage>
</organism>
<dbReference type="InterPro" id="IPR038673">
    <property type="entry name" value="OprB_sf"/>
</dbReference>
<name>A0A846HEH2_9CYAN</name>
<dbReference type="RefSeq" id="WP_052324651.1">
    <property type="nucleotide sequence ID" value="NZ_JTCM02000057.1"/>
</dbReference>
<evidence type="ECO:0000256" key="2">
    <source>
        <dbReference type="RuleBase" id="RU363072"/>
    </source>
</evidence>
<dbReference type="Pfam" id="PF04966">
    <property type="entry name" value="OprB"/>
    <property type="match status" value="1"/>
</dbReference>
<feature type="domain" description="SLH" evidence="4">
    <location>
        <begin position="51"/>
        <end position="115"/>
    </location>
</feature>
<dbReference type="InterPro" id="IPR007049">
    <property type="entry name" value="Carb-sel_porin_OprB"/>
</dbReference>
<accession>A0A846HEH2</accession>
<proteinExistence type="inferred from homology"/>
<gene>
    <name evidence="5" type="ORF">PI95_021465</name>
</gene>
<evidence type="ECO:0000313" key="6">
    <source>
        <dbReference type="Proteomes" id="UP000031549"/>
    </source>
</evidence>
<evidence type="ECO:0000256" key="3">
    <source>
        <dbReference type="SAM" id="Coils"/>
    </source>
</evidence>
<dbReference type="GO" id="GO:0016020">
    <property type="term" value="C:membrane"/>
    <property type="evidence" value="ECO:0007669"/>
    <property type="project" value="InterPro"/>
</dbReference>